<dbReference type="AlphaFoldDB" id="A0A1R3XRZ9"/>
<gene>
    <name evidence="2" type="ORF">SAMN05444128_3692</name>
</gene>
<dbReference type="OrthoDB" id="597977at2"/>
<dbReference type="STRING" id="1317125.SAMN05444128_3692"/>
<protein>
    <submittedName>
        <fullName evidence="2">Transcriptional regulator, AlpA family</fullName>
    </submittedName>
</protein>
<accession>A0A1R3XRZ9</accession>
<dbReference type="InterPro" id="IPR041657">
    <property type="entry name" value="HTH_17"/>
</dbReference>
<evidence type="ECO:0000259" key="1">
    <source>
        <dbReference type="Pfam" id="PF12728"/>
    </source>
</evidence>
<organism evidence="2 3">
    <name type="scientific">Pontibacter indicus</name>
    <dbReference type="NCBI Taxonomy" id="1317125"/>
    <lineage>
        <taxon>Bacteria</taxon>
        <taxon>Pseudomonadati</taxon>
        <taxon>Bacteroidota</taxon>
        <taxon>Cytophagia</taxon>
        <taxon>Cytophagales</taxon>
        <taxon>Hymenobacteraceae</taxon>
        <taxon>Pontibacter</taxon>
    </lineage>
</organism>
<evidence type="ECO:0000313" key="3">
    <source>
        <dbReference type="Proteomes" id="UP000187181"/>
    </source>
</evidence>
<keyword evidence="3" id="KW-1185">Reference proteome</keyword>
<evidence type="ECO:0000313" key="2">
    <source>
        <dbReference type="EMBL" id="SIT94648.1"/>
    </source>
</evidence>
<dbReference type="Pfam" id="PF12728">
    <property type="entry name" value="HTH_17"/>
    <property type="match status" value="1"/>
</dbReference>
<name>A0A1R3XRZ9_9BACT</name>
<dbReference type="Proteomes" id="UP000187181">
    <property type="component" value="Unassembled WGS sequence"/>
</dbReference>
<sequence>MILPLRCTILTYSAMELIVTTPERLEGIIRLAIGNALNTKARTKQKSDRCTLKDALLITGLSKSKLYKLTSTNKIPNKKYGNRLIFSRRELLEWVESHTVNEFDSDTVSIVLARSARKKGGNK</sequence>
<dbReference type="EMBL" id="FTPP01000004">
    <property type="protein sequence ID" value="SIT94648.1"/>
    <property type="molecule type" value="Genomic_DNA"/>
</dbReference>
<reference evidence="3" key="1">
    <citation type="submission" date="2017-01" db="EMBL/GenBank/DDBJ databases">
        <authorList>
            <person name="Varghese N."/>
            <person name="Submissions S."/>
        </authorList>
    </citation>
    <scope>NUCLEOTIDE SEQUENCE [LARGE SCALE GENOMIC DNA]</scope>
    <source>
        <strain evidence="3">LP100</strain>
    </source>
</reference>
<proteinExistence type="predicted"/>
<feature type="domain" description="Helix-turn-helix" evidence="1">
    <location>
        <begin position="51"/>
        <end position="98"/>
    </location>
</feature>